<dbReference type="EMBL" id="MCGO01000037">
    <property type="protein sequence ID" value="ORY39839.1"/>
    <property type="molecule type" value="Genomic_DNA"/>
</dbReference>
<reference evidence="1 2" key="1">
    <citation type="submission" date="2016-07" db="EMBL/GenBank/DDBJ databases">
        <title>Pervasive Adenine N6-methylation of Active Genes in Fungi.</title>
        <authorList>
            <consortium name="DOE Joint Genome Institute"/>
            <person name="Mondo S.J."/>
            <person name="Dannebaum R.O."/>
            <person name="Kuo R.C."/>
            <person name="Labutti K."/>
            <person name="Haridas S."/>
            <person name="Kuo A."/>
            <person name="Salamov A."/>
            <person name="Ahrendt S.R."/>
            <person name="Lipzen A."/>
            <person name="Sullivan W."/>
            <person name="Andreopoulos W.B."/>
            <person name="Clum A."/>
            <person name="Lindquist E."/>
            <person name="Daum C."/>
            <person name="Ramamoorthy G.K."/>
            <person name="Gryganskyi A."/>
            <person name="Culley D."/>
            <person name="Magnuson J.K."/>
            <person name="James T.Y."/>
            <person name="O'Malley M.A."/>
            <person name="Stajich J.E."/>
            <person name="Spatafora J.W."/>
            <person name="Visel A."/>
            <person name="Grigoriev I.V."/>
        </authorList>
    </citation>
    <scope>NUCLEOTIDE SEQUENCE [LARGE SCALE GENOMIC DNA]</scope>
    <source>
        <strain evidence="1 2">JEL800</strain>
    </source>
</reference>
<gene>
    <name evidence="1" type="ORF">BCR33DRAFT_787819</name>
</gene>
<organism evidence="1 2">
    <name type="scientific">Rhizoclosmatium globosum</name>
    <dbReference type="NCBI Taxonomy" id="329046"/>
    <lineage>
        <taxon>Eukaryota</taxon>
        <taxon>Fungi</taxon>
        <taxon>Fungi incertae sedis</taxon>
        <taxon>Chytridiomycota</taxon>
        <taxon>Chytridiomycota incertae sedis</taxon>
        <taxon>Chytridiomycetes</taxon>
        <taxon>Chytridiales</taxon>
        <taxon>Chytriomycetaceae</taxon>
        <taxon>Rhizoclosmatium</taxon>
    </lineage>
</organism>
<dbReference type="Proteomes" id="UP000193642">
    <property type="component" value="Unassembled WGS sequence"/>
</dbReference>
<keyword evidence="2" id="KW-1185">Reference proteome</keyword>
<accession>A0A1Y2BYJ4</accession>
<evidence type="ECO:0000313" key="1">
    <source>
        <dbReference type="EMBL" id="ORY39839.1"/>
    </source>
</evidence>
<dbReference type="AlphaFoldDB" id="A0A1Y2BYJ4"/>
<evidence type="ECO:0000313" key="2">
    <source>
        <dbReference type="Proteomes" id="UP000193642"/>
    </source>
</evidence>
<sequence length="100" mass="10258">MNSPVIESTLPSATSATSLKATRIQTRLVLPTVLKTAAASAVVVSTADQTATDVQNFPVSTKSSVKTSTPSLNVNVVVGAATTTQTISELLVVVFTVLVL</sequence>
<proteinExistence type="predicted"/>
<comment type="caution">
    <text evidence="1">The sequence shown here is derived from an EMBL/GenBank/DDBJ whole genome shotgun (WGS) entry which is preliminary data.</text>
</comment>
<protein>
    <submittedName>
        <fullName evidence="1">Uncharacterized protein</fullName>
    </submittedName>
</protein>
<name>A0A1Y2BYJ4_9FUNG</name>